<accession>A0AAQ3NTL8</accession>
<dbReference type="SUPFAM" id="SSF52047">
    <property type="entry name" value="RNI-like"/>
    <property type="match status" value="1"/>
</dbReference>
<protein>
    <submittedName>
        <fullName evidence="1">Uncharacterized protein</fullName>
    </submittedName>
</protein>
<organism evidence="1 2">
    <name type="scientific">Vigna mungo</name>
    <name type="common">Black gram</name>
    <name type="synonym">Phaseolus mungo</name>
    <dbReference type="NCBI Taxonomy" id="3915"/>
    <lineage>
        <taxon>Eukaryota</taxon>
        <taxon>Viridiplantae</taxon>
        <taxon>Streptophyta</taxon>
        <taxon>Embryophyta</taxon>
        <taxon>Tracheophyta</taxon>
        <taxon>Spermatophyta</taxon>
        <taxon>Magnoliopsida</taxon>
        <taxon>eudicotyledons</taxon>
        <taxon>Gunneridae</taxon>
        <taxon>Pentapetalae</taxon>
        <taxon>rosids</taxon>
        <taxon>fabids</taxon>
        <taxon>Fabales</taxon>
        <taxon>Fabaceae</taxon>
        <taxon>Papilionoideae</taxon>
        <taxon>50 kb inversion clade</taxon>
        <taxon>NPAAA clade</taxon>
        <taxon>indigoferoid/millettioid clade</taxon>
        <taxon>Phaseoleae</taxon>
        <taxon>Vigna</taxon>
    </lineage>
</organism>
<dbReference type="AlphaFoldDB" id="A0AAQ3NTL8"/>
<dbReference type="Gene3D" id="3.80.10.10">
    <property type="entry name" value="Ribonuclease Inhibitor"/>
    <property type="match status" value="1"/>
</dbReference>
<gene>
    <name evidence="1" type="ORF">V8G54_013571</name>
</gene>
<sequence>MRKEMIGLEHGLLRDFLLQPVFSSSAGIFWRYVPSLDFNITEEYFGSSIEEHTNTFYSSVCSFLVSRGDQLFYRICLICYSSMDITESIKTRIQSVVSGSHRVQILDLYGLPKDFVIPCVVFSFKTLVTLKLDYITVGDISIVDLPLLKILHLKNLIFPIEIGLLQFLSGSPNLEKLEVNNLACEAKGRFIRLPKLVRVSMDKPLLIFKEVEVLKFYDAMTVRFITFYFE</sequence>
<dbReference type="EMBL" id="CP144697">
    <property type="protein sequence ID" value="WVZ16005.1"/>
    <property type="molecule type" value="Genomic_DNA"/>
</dbReference>
<evidence type="ECO:0000313" key="1">
    <source>
        <dbReference type="EMBL" id="WVZ16005.1"/>
    </source>
</evidence>
<dbReference type="InterPro" id="IPR032675">
    <property type="entry name" value="LRR_dom_sf"/>
</dbReference>
<proteinExistence type="predicted"/>
<name>A0AAQ3NTL8_VIGMU</name>
<keyword evidence="2" id="KW-1185">Reference proteome</keyword>
<reference evidence="1 2" key="1">
    <citation type="journal article" date="2023" name="Life. Sci Alliance">
        <title>Evolutionary insights into 3D genome organization and epigenetic landscape of Vigna mungo.</title>
        <authorList>
            <person name="Junaid A."/>
            <person name="Singh B."/>
            <person name="Bhatia S."/>
        </authorList>
    </citation>
    <scope>NUCLEOTIDE SEQUENCE [LARGE SCALE GENOMIC DNA]</scope>
    <source>
        <strain evidence="1">Urdbean</strain>
    </source>
</reference>
<dbReference type="InterPro" id="IPR050232">
    <property type="entry name" value="FBL13/AtMIF1-like"/>
</dbReference>
<dbReference type="PANTHER" id="PTHR31900">
    <property type="entry name" value="F-BOX/RNI SUPERFAMILY PROTEIN-RELATED"/>
    <property type="match status" value="1"/>
</dbReference>
<evidence type="ECO:0000313" key="2">
    <source>
        <dbReference type="Proteomes" id="UP001374535"/>
    </source>
</evidence>
<dbReference type="Proteomes" id="UP001374535">
    <property type="component" value="Chromosome 4"/>
</dbReference>
<dbReference type="PANTHER" id="PTHR31900:SF34">
    <property type="entry name" value="EMB|CAB62440.1-RELATED"/>
    <property type="match status" value="1"/>
</dbReference>